<protein>
    <submittedName>
        <fullName evidence="1">Uncharacterized protein</fullName>
    </submittedName>
</protein>
<sequence length="191" mass="22094">MDENVYQELENRVKGSVNSYKVFGFSHIVVIGSVADIMDSSLRTIIDGMFRRTKTHCKNEEESELYRQRLCKLYLTYFRKGLVNVDLLEPKLAKILTVQVESPNECLADRLAALRLKVAERTKRVKSLLALQSRLKTNTVFAEWTISKVEQPIYEAQKELANVECVSPDDFTFIKNNLNRLRNSINYLDLN</sequence>
<organism evidence="1">
    <name type="scientific">Sipha flava</name>
    <name type="common">yellow sugarcane aphid</name>
    <dbReference type="NCBI Taxonomy" id="143950"/>
    <lineage>
        <taxon>Eukaryota</taxon>
        <taxon>Metazoa</taxon>
        <taxon>Ecdysozoa</taxon>
        <taxon>Arthropoda</taxon>
        <taxon>Hexapoda</taxon>
        <taxon>Insecta</taxon>
        <taxon>Pterygota</taxon>
        <taxon>Neoptera</taxon>
        <taxon>Paraneoptera</taxon>
        <taxon>Hemiptera</taxon>
        <taxon>Sternorrhyncha</taxon>
        <taxon>Aphidomorpha</taxon>
        <taxon>Aphidoidea</taxon>
        <taxon>Aphididae</taxon>
        <taxon>Sipha</taxon>
    </lineage>
</organism>
<gene>
    <name evidence="1" type="ORF">g.114795</name>
</gene>
<dbReference type="AlphaFoldDB" id="A0A2S2R2G2"/>
<evidence type="ECO:0000313" key="1">
    <source>
        <dbReference type="EMBL" id="MBY84124.1"/>
    </source>
</evidence>
<dbReference type="EMBL" id="GGMS01014921">
    <property type="protein sequence ID" value="MBY84124.1"/>
    <property type="molecule type" value="Transcribed_RNA"/>
</dbReference>
<name>A0A2S2R2G2_9HEMI</name>
<proteinExistence type="predicted"/>
<reference evidence="1" key="1">
    <citation type="submission" date="2018-04" db="EMBL/GenBank/DDBJ databases">
        <title>Transcriptome assembly of Sipha flava.</title>
        <authorList>
            <person name="Scully E.D."/>
            <person name="Geib S.M."/>
            <person name="Palmer N.A."/>
            <person name="Koch K."/>
            <person name="Bradshaw J."/>
            <person name="Heng-Moss T."/>
            <person name="Sarath G."/>
        </authorList>
    </citation>
    <scope>NUCLEOTIDE SEQUENCE</scope>
</reference>
<accession>A0A2S2R2G2</accession>